<accession>A0A9P0LR69</accession>
<organism evidence="1 2">
    <name type="scientific">Acanthoscelides obtectus</name>
    <name type="common">Bean weevil</name>
    <name type="synonym">Bruchus obtectus</name>
    <dbReference type="NCBI Taxonomy" id="200917"/>
    <lineage>
        <taxon>Eukaryota</taxon>
        <taxon>Metazoa</taxon>
        <taxon>Ecdysozoa</taxon>
        <taxon>Arthropoda</taxon>
        <taxon>Hexapoda</taxon>
        <taxon>Insecta</taxon>
        <taxon>Pterygota</taxon>
        <taxon>Neoptera</taxon>
        <taxon>Endopterygota</taxon>
        <taxon>Coleoptera</taxon>
        <taxon>Polyphaga</taxon>
        <taxon>Cucujiformia</taxon>
        <taxon>Chrysomeloidea</taxon>
        <taxon>Chrysomelidae</taxon>
        <taxon>Bruchinae</taxon>
        <taxon>Bruchini</taxon>
        <taxon>Acanthoscelides</taxon>
    </lineage>
</organism>
<dbReference type="Proteomes" id="UP001152888">
    <property type="component" value="Unassembled WGS sequence"/>
</dbReference>
<dbReference type="EMBL" id="CAKOFQ010007264">
    <property type="protein sequence ID" value="CAH1996673.1"/>
    <property type="molecule type" value="Genomic_DNA"/>
</dbReference>
<name>A0A9P0LR69_ACAOB</name>
<gene>
    <name evidence="1" type="ORF">ACAOBT_LOCUS23319</name>
</gene>
<reference evidence="1" key="1">
    <citation type="submission" date="2022-03" db="EMBL/GenBank/DDBJ databases">
        <authorList>
            <person name="Sayadi A."/>
        </authorList>
    </citation>
    <scope>NUCLEOTIDE SEQUENCE</scope>
</reference>
<dbReference type="AlphaFoldDB" id="A0A9P0LR69"/>
<evidence type="ECO:0000313" key="2">
    <source>
        <dbReference type="Proteomes" id="UP001152888"/>
    </source>
</evidence>
<keyword evidence="2" id="KW-1185">Reference proteome</keyword>
<dbReference type="OrthoDB" id="8123891at2759"/>
<comment type="caution">
    <text evidence="1">The sequence shown here is derived from an EMBL/GenBank/DDBJ whole genome shotgun (WGS) entry which is preliminary data.</text>
</comment>
<proteinExistence type="predicted"/>
<sequence>MFSEQEVKGELEERGYTPLHTIRLKRSGGAPMPLVVVILPKIEKSQQLFNEHELLDEIVEEDQYSSDSEQSECDSDMNLGDVFQRQDDDQFFIGKDQETIWKSTPLPSAKTASKNIIKLLPGPRAAAKNTPKEIDASNVFITEDMIEDIVTNTNIYIQKKRSDVEYSRASDCRDRRIKIRALFGALYFVGRK</sequence>
<evidence type="ECO:0000313" key="1">
    <source>
        <dbReference type="EMBL" id="CAH1996673.1"/>
    </source>
</evidence>
<protein>
    <submittedName>
        <fullName evidence="1">Uncharacterized protein</fullName>
    </submittedName>
</protein>